<dbReference type="Gene3D" id="3.30.200.20">
    <property type="entry name" value="Phosphorylase Kinase, domain 1"/>
    <property type="match status" value="1"/>
</dbReference>
<dbReference type="SUPFAM" id="SSF56112">
    <property type="entry name" value="Protein kinase-like (PK-like)"/>
    <property type="match status" value="1"/>
</dbReference>
<dbReference type="Proteomes" id="UP000186817">
    <property type="component" value="Unassembled WGS sequence"/>
</dbReference>
<dbReference type="EMBL" id="LSRX01000474">
    <property type="protein sequence ID" value="OLP96268.1"/>
    <property type="molecule type" value="Genomic_DNA"/>
</dbReference>
<evidence type="ECO:0000313" key="6">
    <source>
        <dbReference type="Proteomes" id="UP000186817"/>
    </source>
</evidence>
<name>A0A1Q9DM77_SYMMI</name>
<dbReference type="InterPro" id="IPR011009">
    <property type="entry name" value="Kinase-like_dom_sf"/>
</dbReference>
<keyword evidence="6" id="KW-1185">Reference proteome</keyword>
<dbReference type="AlphaFoldDB" id="A0A1Q9DM77"/>
<keyword evidence="1" id="KW-0723">Serine/threonine-protein kinase</keyword>
<evidence type="ECO:0000256" key="2">
    <source>
        <dbReference type="ARBA" id="ARBA00022679"/>
    </source>
</evidence>
<protein>
    <submittedName>
        <fullName evidence="5">Myosin heavy chain kinase C</fullName>
    </submittedName>
</protein>
<feature type="domain" description="Alpha-type protein kinase" evidence="4">
    <location>
        <begin position="2"/>
        <end position="84"/>
    </location>
</feature>
<dbReference type="InterPro" id="IPR004166">
    <property type="entry name" value="a-kinase_dom"/>
</dbReference>
<keyword evidence="2" id="KW-0808">Transferase</keyword>
<dbReference type="OrthoDB" id="10267959at2759"/>
<accession>A0A1Q9DM77</accession>
<evidence type="ECO:0000259" key="4">
    <source>
        <dbReference type="Pfam" id="PF02816"/>
    </source>
</evidence>
<dbReference type="GO" id="GO:0005524">
    <property type="term" value="F:ATP binding"/>
    <property type="evidence" value="ECO:0007669"/>
    <property type="project" value="InterPro"/>
</dbReference>
<keyword evidence="3 5" id="KW-0418">Kinase</keyword>
<sequence length="138" mass="15736">MDVIHQTFAKHYAELFNQEVHRRSLDSAPGRCGAHDVDFLLTHVVELPEKSTYSAEAFMLGEYRKHNTNGGFTMGPRQTPQSFSCPAGSNFANSGDMDLRANQWYYWWLRPLESTCRHLSQAEHQSAVQLGEFPQEST</sequence>
<comment type="caution">
    <text evidence="5">The sequence shown here is derived from an EMBL/GenBank/DDBJ whole genome shotgun (WGS) entry which is preliminary data.</text>
</comment>
<dbReference type="GO" id="GO:0004674">
    <property type="term" value="F:protein serine/threonine kinase activity"/>
    <property type="evidence" value="ECO:0007669"/>
    <property type="project" value="UniProtKB-KW"/>
</dbReference>
<evidence type="ECO:0000313" key="5">
    <source>
        <dbReference type="EMBL" id="OLP96268.1"/>
    </source>
</evidence>
<evidence type="ECO:0000256" key="1">
    <source>
        <dbReference type="ARBA" id="ARBA00022527"/>
    </source>
</evidence>
<gene>
    <name evidence="5" type="primary">mhkC</name>
    <name evidence="5" type="ORF">AK812_SmicGene21549</name>
</gene>
<proteinExistence type="predicted"/>
<reference evidence="5 6" key="1">
    <citation type="submission" date="2016-02" db="EMBL/GenBank/DDBJ databases">
        <title>Genome analysis of coral dinoflagellate symbionts highlights evolutionary adaptations to a symbiotic lifestyle.</title>
        <authorList>
            <person name="Aranda M."/>
            <person name="Li Y."/>
            <person name="Liew Y.J."/>
            <person name="Baumgarten S."/>
            <person name="Simakov O."/>
            <person name="Wilson M."/>
            <person name="Piel J."/>
            <person name="Ashoor H."/>
            <person name="Bougouffa S."/>
            <person name="Bajic V.B."/>
            <person name="Ryu T."/>
            <person name="Ravasi T."/>
            <person name="Bayer T."/>
            <person name="Micklem G."/>
            <person name="Kim H."/>
            <person name="Bhak J."/>
            <person name="Lajeunesse T.C."/>
            <person name="Voolstra C.R."/>
        </authorList>
    </citation>
    <scope>NUCLEOTIDE SEQUENCE [LARGE SCALE GENOMIC DNA]</scope>
    <source>
        <strain evidence="5 6">CCMP2467</strain>
    </source>
</reference>
<dbReference type="Pfam" id="PF02816">
    <property type="entry name" value="Alpha_kinase"/>
    <property type="match status" value="1"/>
</dbReference>
<evidence type="ECO:0000256" key="3">
    <source>
        <dbReference type="ARBA" id="ARBA00022777"/>
    </source>
</evidence>
<organism evidence="5 6">
    <name type="scientific">Symbiodinium microadriaticum</name>
    <name type="common">Dinoflagellate</name>
    <name type="synonym">Zooxanthella microadriatica</name>
    <dbReference type="NCBI Taxonomy" id="2951"/>
    <lineage>
        <taxon>Eukaryota</taxon>
        <taxon>Sar</taxon>
        <taxon>Alveolata</taxon>
        <taxon>Dinophyceae</taxon>
        <taxon>Suessiales</taxon>
        <taxon>Symbiodiniaceae</taxon>
        <taxon>Symbiodinium</taxon>
    </lineage>
</organism>